<dbReference type="InterPro" id="IPR025664">
    <property type="entry name" value="Spore_III_AC/AD"/>
</dbReference>
<reference evidence="2" key="1">
    <citation type="submission" date="2022-12" db="EMBL/GenBank/DDBJ databases">
        <authorList>
            <person name="Bing R.G."/>
            <person name="Willard D.J."/>
            <person name="Manesh M.J.H."/>
            <person name="Laemthong T."/>
            <person name="Crosby J.R."/>
            <person name="Kelly R.M."/>
        </authorList>
    </citation>
    <scope>NUCLEOTIDE SEQUENCE</scope>
    <source>
        <strain evidence="2">DSM 8991</strain>
    </source>
</reference>
<protein>
    <submittedName>
        <fullName evidence="2">Stage III sporulation protein AD</fullName>
    </submittedName>
</protein>
<sequence length="128" mass="14268">MEIFNIVILCVVSLFIVSILRPIQKEIAIALTVILGMIVFGLIFDKLSYVIEKLTEVSTRISFANAYIKTLLKMTGIALISEYIASVCRDSGEEAIATKVEFAERILILFLSLPLILSLLDVISKFLK</sequence>
<accession>A0ABY7BLD5</accession>
<name>A0ABY7BLD5_9FIRM</name>
<dbReference type="Proteomes" id="UP001164745">
    <property type="component" value="Chromosome"/>
</dbReference>
<dbReference type="Pfam" id="PF06686">
    <property type="entry name" value="SpoIIIAC"/>
    <property type="match status" value="1"/>
</dbReference>
<dbReference type="RefSeq" id="WP_045164905.1">
    <property type="nucleotide sequence ID" value="NZ_CP113864.1"/>
</dbReference>
<evidence type="ECO:0000256" key="1">
    <source>
        <dbReference type="SAM" id="Phobius"/>
    </source>
</evidence>
<organism evidence="2 3">
    <name type="scientific">Caldicellulosiruptor naganoensis</name>
    <dbReference type="NCBI Taxonomy" id="29324"/>
    <lineage>
        <taxon>Bacteria</taxon>
        <taxon>Bacillati</taxon>
        <taxon>Bacillota</taxon>
        <taxon>Bacillota incertae sedis</taxon>
        <taxon>Caldicellulosiruptorales</taxon>
        <taxon>Caldicellulosiruptoraceae</taxon>
        <taxon>Caldicellulosiruptor</taxon>
    </lineage>
</organism>
<feature type="transmembrane region" description="Helical" evidence="1">
    <location>
        <begin position="28"/>
        <end position="44"/>
    </location>
</feature>
<proteinExistence type="predicted"/>
<keyword evidence="1" id="KW-0472">Membrane</keyword>
<gene>
    <name evidence="2" type="ORF">OTJ99_001138</name>
</gene>
<dbReference type="EMBL" id="CP113864">
    <property type="protein sequence ID" value="WAM32565.1"/>
    <property type="molecule type" value="Genomic_DNA"/>
</dbReference>
<keyword evidence="1" id="KW-1133">Transmembrane helix</keyword>
<feature type="transmembrane region" description="Helical" evidence="1">
    <location>
        <begin position="6"/>
        <end position="23"/>
    </location>
</feature>
<evidence type="ECO:0000313" key="2">
    <source>
        <dbReference type="EMBL" id="WAM32565.1"/>
    </source>
</evidence>
<feature type="transmembrane region" description="Helical" evidence="1">
    <location>
        <begin position="106"/>
        <end position="127"/>
    </location>
</feature>
<evidence type="ECO:0000313" key="3">
    <source>
        <dbReference type="Proteomes" id="UP001164745"/>
    </source>
</evidence>
<keyword evidence="3" id="KW-1185">Reference proteome</keyword>
<keyword evidence="1" id="KW-0812">Transmembrane</keyword>